<sequence length="67" mass="7833">MAQNGRRRRRGSRRAICVVCTPPHEQRREEGKKEEWRGSVAFHALRWANLPVRAQSISSARYDEAWA</sequence>
<evidence type="ECO:0000313" key="1">
    <source>
        <dbReference type="EMBL" id="KAK2836315.1"/>
    </source>
</evidence>
<comment type="caution">
    <text evidence="1">The sequence shown here is derived from an EMBL/GenBank/DDBJ whole genome shotgun (WGS) entry which is preliminary data.</text>
</comment>
<keyword evidence="2" id="KW-1185">Reference proteome</keyword>
<gene>
    <name evidence="1" type="ORF">Q7C36_014184</name>
</gene>
<reference evidence="1" key="1">
    <citation type="submission" date="2023-08" db="EMBL/GenBank/DDBJ databases">
        <title>Pelteobagrus vachellii genome.</title>
        <authorList>
            <person name="Liu H."/>
        </authorList>
    </citation>
    <scope>NUCLEOTIDE SEQUENCE</scope>
    <source>
        <strain evidence="1">PRFRI_2022a</strain>
        <tissue evidence="1">Muscle</tissue>
    </source>
</reference>
<dbReference type="AlphaFoldDB" id="A0AA88MEP8"/>
<proteinExistence type="predicted"/>
<accession>A0AA88MEP8</accession>
<name>A0AA88MEP8_TACVA</name>
<evidence type="ECO:0000313" key="2">
    <source>
        <dbReference type="Proteomes" id="UP001187315"/>
    </source>
</evidence>
<dbReference type="EMBL" id="JAVHJS010000014">
    <property type="protein sequence ID" value="KAK2836315.1"/>
    <property type="molecule type" value="Genomic_DNA"/>
</dbReference>
<dbReference type="Proteomes" id="UP001187315">
    <property type="component" value="Unassembled WGS sequence"/>
</dbReference>
<protein>
    <submittedName>
        <fullName evidence="1">Uncharacterized protein</fullName>
    </submittedName>
</protein>
<organism evidence="1 2">
    <name type="scientific">Tachysurus vachellii</name>
    <name type="common">Darkbarbel catfish</name>
    <name type="synonym">Pelteobagrus vachellii</name>
    <dbReference type="NCBI Taxonomy" id="175792"/>
    <lineage>
        <taxon>Eukaryota</taxon>
        <taxon>Metazoa</taxon>
        <taxon>Chordata</taxon>
        <taxon>Craniata</taxon>
        <taxon>Vertebrata</taxon>
        <taxon>Euteleostomi</taxon>
        <taxon>Actinopterygii</taxon>
        <taxon>Neopterygii</taxon>
        <taxon>Teleostei</taxon>
        <taxon>Ostariophysi</taxon>
        <taxon>Siluriformes</taxon>
        <taxon>Bagridae</taxon>
        <taxon>Tachysurus</taxon>
    </lineage>
</organism>